<organism evidence="9 10">
    <name type="scientific">Arcobacter arenosus</name>
    <dbReference type="NCBI Taxonomy" id="2576037"/>
    <lineage>
        <taxon>Bacteria</taxon>
        <taxon>Pseudomonadati</taxon>
        <taxon>Campylobacterota</taxon>
        <taxon>Epsilonproteobacteria</taxon>
        <taxon>Campylobacterales</taxon>
        <taxon>Arcobacteraceae</taxon>
        <taxon>Arcobacter</taxon>
    </lineage>
</organism>
<gene>
    <name evidence="9" type="ORF">FDK22_13955</name>
</gene>
<feature type="transmembrane region" description="Helical" evidence="6">
    <location>
        <begin position="77"/>
        <end position="96"/>
    </location>
</feature>
<keyword evidence="5 6" id="KW-0472">Membrane</keyword>
<dbReference type="OrthoDB" id="9814290at2"/>
<proteinExistence type="predicted"/>
<feature type="transmembrane region" description="Helical" evidence="6">
    <location>
        <begin position="633"/>
        <end position="651"/>
    </location>
</feature>
<feature type="transmembrane region" description="Helical" evidence="6">
    <location>
        <begin position="805"/>
        <end position="825"/>
    </location>
</feature>
<feature type="transmembrane region" description="Helical" evidence="6">
    <location>
        <begin position="7"/>
        <end position="31"/>
    </location>
</feature>
<evidence type="ECO:0000313" key="9">
    <source>
        <dbReference type="EMBL" id="TLP35756.1"/>
    </source>
</evidence>
<evidence type="ECO:0000256" key="6">
    <source>
        <dbReference type="SAM" id="Phobius"/>
    </source>
</evidence>
<dbReference type="Proteomes" id="UP000308901">
    <property type="component" value="Unassembled WGS sequence"/>
</dbReference>
<feature type="domain" description="Cytochrome c assembly protein" evidence="7">
    <location>
        <begin position="691"/>
        <end position="893"/>
    </location>
</feature>
<keyword evidence="2 6" id="KW-0812">Transmembrane</keyword>
<evidence type="ECO:0000256" key="2">
    <source>
        <dbReference type="ARBA" id="ARBA00022692"/>
    </source>
</evidence>
<feature type="transmembrane region" description="Helical" evidence="6">
    <location>
        <begin position="663"/>
        <end position="685"/>
    </location>
</feature>
<feature type="transmembrane region" description="Helical" evidence="6">
    <location>
        <begin position="905"/>
        <end position="922"/>
    </location>
</feature>
<feature type="transmembrane region" description="Helical" evidence="6">
    <location>
        <begin position="840"/>
        <end position="858"/>
    </location>
</feature>
<dbReference type="RefSeq" id="WP_138153602.1">
    <property type="nucleotide sequence ID" value="NZ_VANU01000007.1"/>
</dbReference>
<feature type="transmembrane region" description="Helical" evidence="6">
    <location>
        <begin position="43"/>
        <end position="65"/>
    </location>
</feature>
<evidence type="ECO:0000256" key="5">
    <source>
        <dbReference type="ARBA" id="ARBA00023136"/>
    </source>
</evidence>
<dbReference type="Pfam" id="PF01578">
    <property type="entry name" value="Cytochrom_C_asm"/>
    <property type="match status" value="1"/>
</dbReference>
<dbReference type="PANTHER" id="PTHR30071:SF1">
    <property type="entry name" value="CYTOCHROME B_B6 PROTEIN-RELATED"/>
    <property type="match status" value="1"/>
</dbReference>
<feature type="transmembrane region" description="Helical" evidence="6">
    <location>
        <begin position="865"/>
        <end position="885"/>
    </location>
</feature>
<dbReference type="GO" id="GO:0020037">
    <property type="term" value="F:heme binding"/>
    <property type="evidence" value="ECO:0007669"/>
    <property type="project" value="InterPro"/>
</dbReference>
<dbReference type="EMBL" id="VANU01000007">
    <property type="protein sequence ID" value="TLP35756.1"/>
    <property type="molecule type" value="Genomic_DNA"/>
</dbReference>
<protein>
    <submittedName>
        <fullName evidence="9">Cytochrome C biogenesis protein</fullName>
    </submittedName>
</protein>
<dbReference type="InterPro" id="IPR007816">
    <property type="entry name" value="ResB-like_domain"/>
</dbReference>
<dbReference type="GO" id="GO:0017004">
    <property type="term" value="P:cytochrome complex assembly"/>
    <property type="evidence" value="ECO:0007669"/>
    <property type="project" value="UniProtKB-KW"/>
</dbReference>
<evidence type="ECO:0000259" key="8">
    <source>
        <dbReference type="Pfam" id="PF05140"/>
    </source>
</evidence>
<dbReference type="Pfam" id="PF05140">
    <property type="entry name" value="ResB"/>
    <property type="match status" value="2"/>
</dbReference>
<evidence type="ECO:0000256" key="4">
    <source>
        <dbReference type="ARBA" id="ARBA00022989"/>
    </source>
</evidence>
<name>A0A5R8XXP0_9BACT</name>
<evidence type="ECO:0000256" key="3">
    <source>
        <dbReference type="ARBA" id="ARBA00022748"/>
    </source>
</evidence>
<feature type="domain" description="ResB-like" evidence="8">
    <location>
        <begin position="213"/>
        <end position="307"/>
    </location>
</feature>
<dbReference type="PANTHER" id="PTHR30071">
    <property type="entry name" value="HEME EXPORTER PROTEIN C"/>
    <property type="match status" value="1"/>
</dbReference>
<sequence length="935" mass="105745">MKPLTNVLFSFKTTLILFAILAIGAGVATFIENDYGTSTARVLIYSNIWYETALVLMIVNLIGIIIKFKMWKNTPRFIFHASFVVILIGAAVTRYIGYEGIVHIREGQTQNRMISLEPYLQVKIKQKNKSFYKEFQHEFAASSLRKGMEAGETVGIVATLGQLANKFNHNIIFDDKNLNIEYVDYIVSKKGRSEMGILIVNVTLDGETRTVRLPGKRGQKGVEKIEGFKDTVVALEYGSKTLELPFSIKLRDFQLDRYPGSMAPSSYASEVTVLKDNKSYDYRIFMNRTLHEGNFLFFQSSYDQDEQGTVLSVNNDPGKWPTYLGYFLLTLGLVLNLFDKKSRFWKLTKFVSSKNVAAILTALFFTFSSQNLMAEETNTHGLDIKTSQNDIATYLENFKNNSSVTAEKFSKIVVQSNGGRMKPLNTLNHEILNKLSGKSSLFGMNSDQIVLGMLSRPEVWRNVAMIKIKTPKLKKILGIDANQNYISFSQVFKDGKYILTEHAQKATMLSPNQRGTFEKDIIKLDEKLNIAYMVYNGTLFRMFPQVNANDNNTWYSPLDAIRTFQEDNQRAIESLIRGFVNSVVSENWELSNKFISMIMDYQSQVGSEVMPKQSEIDNEIMFNKLNIFPKLTIAYLILGFIILIAAFVVVFNPKIKPRKTTLFFFIILGLLFAAHTFGMGFRWIISGHAPWSDTYESLLYISWSAVFAAVVFFRKSLLALSAGVIVAAIFMFTAHLTTIDPQITNLVPVLKSYWLTIHVSVLTASYGFFGLGAILGFLALILFIFRKGRPHLDETIKHITAINEIALIIGLSAITIGNFLGGVWANESWGRYWGWDPKETWAYVSIVVYALVVHLRFVKALNTPFIFAVASLLAFSSILMTYFGVNFYLSGLHSYATGDPVPIPMWVYYVTAGVFLTIALAYKNQDLKDNLNTTK</sequence>
<reference evidence="9 10" key="1">
    <citation type="submission" date="2019-05" db="EMBL/GenBank/DDBJ databases">
        <title>Arcobacter sp. nov., isolated from sea sediment.</title>
        <authorList>
            <person name="Kim W."/>
        </authorList>
    </citation>
    <scope>NUCLEOTIDE SEQUENCE [LARGE SCALE GENOMIC DNA]</scope>
    <source>
        <strain evidence="9 10">CAU 1517</strain>
    </source>
</reference>
<dbReference type="GO" id="GO:0005886">
    <property type="term" value="C:plasma membrane"/>
    <property type="evidence" value="ECO:0007669"/>
    <property type="project" value="TreeGrafter"/>
</dbReference>
<keyword evidence="4 6" id="KW-1133">Transmembrane helix</keyword>
<evidence type="ECO:0000313" key="10">
    <source>
        <dbReference type="Proteomes" id="UP000308901"/>
    </source>
</evidence>
<keyword evidence="10" id="KW-1185">Reference proteome</keyword>
<evidence type="ECO:0000259" key="7">
    <source>
        <dbReference type="Pfam" id="PF01578"/>
    </source>
</evidence>
<evidence type="ECO:0000256" key="1">
    <source>
        <dbReference type="ARBA" id="ARBA00004141"/>
    </source>
</evidence>
<feature type="transmembrane region" description="Helical" evidence="6">
    <location>
        <begin position="697"/>
        <end position="713"/>
    </location>
</feature>
<dbReference type="InterPro" id="IPR045062">
    <property type="entry name" value="Cyt_c_biogenesis_CcsA/CcmC"/>
</dbReference>
<accession>A0A5R8XXP0</accession>
<keyword evidence="3" id="KW-0201">Cytochrome c-type biogenesis</keyword>
<dbReference type="InterPro" id="IPR002541">
    <property type="entry name" value="Cyt_c_assembly"/>
</dbReference>
<dbReference type="AlphaFoldDB" id="A0A5R8XXP0"/>
<feature type="domain" description="ResB-like" evidence="8">
    <location>
        <begin position="76"/>
        <end position="115"/>
    </location>
</feature>
<feature type="transmembrane region" description="Helical" evidence="6">
    <location>
        <begin position="718"/>
        <end position="737"/>
    </location>
</feature>
<comment type="caution">
    <text evidence="9">The sequence shown here is derived from an EMBL/GenBank/DDBJ whole genome shotgun (WGS) entry which is preliminary data.</text>
</comment>
<feature type="transmembrane region" description="Helical" evidence="6">
    <location>
        <begin position="757"/>
        <end position="785"/>
    </location>
</feature>
<comment type="subcellular location">
    <subcellularLocation>
        <location evidence="1">Membrane</location>
        <topology evidence="1">Multi-pass membrane protein</topology>
    </subcellularLocation>
</comment>